<dbReference type="Proteomes" id="UP001459277">
    <property type="component" value="Unassembled WGS sequence"/>
</dbReference>
<feature type="transmembrane region" description="Helical" evidence="1">
    <location>
        <begin position="40"/>
        <end position="61"/>
    </location>
</feature>
<feature type="transmembrane region" description="Helical" evidence="1">
    <location>
        <begin position="6"/>
        <end position="28"/>
    </location>
</feature>
<evidence type="ECO:0000313" key="3">
    <source>
        <dbReference type="Proteomes" id="UP001459277"/>
    </source>
</evidence>
<evidence type="ECO:0000313" key="2">
    <source>
        <dbReference type="EMBL" id="KAL0000186.1"/>
    </source>
</evidence>
<evidence type="ECO:0000256" key="1">
    <source>
        <dbReference type="SAM" id="Phobius"/>
    </source>
</evidence>
<name>A0AAW2CUN2_9ROSI</name>
<organism evidence="2 3">
    <name type="scientific">Lithocarpus litseifolius</name>
    <dbReference type="NCBI Taxonomy" id="425828"/>
    <lineage>
        <taxon>Eukaryota</taxon>
        <taxon>Viridiplantae</taxon>
        <taxon>Streptophyta</taxon>
        <taxon>Embryophyta</taxon>
        <taxon>Tracheophyta</taxon>
        <taxon>Spermatophyta</taxon>
        <taxon>Magnoliopsida</taxon>
        <taxon>eudicotyledons</taxon>
        <taxon>Gunneridae</taxon>
        <taxon>Pentapetalae</taxon>
        <taxon>rosids</taxon>
        <taxon>fabids</taxon>
        <taxon>Fagales</taxon>
        <taxon>Fagaceae</taxon>
        <taxon>Lithocarpus</taxon>
    </lineage>
</organism>
<gene>
    <name evidence="2" type="ORF">SO802_019788</name>
</gene>
<dbReference type="AlphaFoldDB" id="A0AAW2CUN2"/>
<protein>
    <submittedName>
        <fullName evidence="2">Uncharacterized protein</fullName>
    </submittedName>
</protein>
<proteinExistence type="predicted"/>
<keyword evidence="1" id="KW-0812">Transmembrane</keyword>
<reference evidence="2 3" key="1">
    <citation type="submission" date="2024-01" db="EMBL/GenBank/DDBJ databases">
        <title>A telomere-to-telomere, gap-free genome of sweet tea (Lithocarpus litseifolius).</title>
        <authorList>
            <person name="Zhou J."/>
        </authorList>
    </citation>
    <scope>NUCLEOTIDE SEQUENCE [LARGE SCALE GENOMIC DNA]</scope>
    <source>
        <strain evidence="2">Zhou-2022a</strain>
        <tissue evidence="2">Leaf</tissue>
    </source>
</reference>
<dbReference type="EMBL" id="JAZDWU010000006">
    <property type="protein sequence ID" value="KAL0000186.1"/>
    <property type="molecule type" value="Genomic_DNA"/>
</dbReference>
<keyword evidence="1" id="KW-0472">Membrane</keyword>
<comment type="caution">
    <text evidence="2">The sequence shown here is derived from an EMBL/GenBank/DDBJ whole genome shotgun (WGS) entry which is preliminary data.</text>
</comment>
<keyword evidence="1" id="KW-1133">Transmembrane helix</keyword>
<keyword evidence="3" id="KW-1185">Reference proteome</keyword>
<sequence>MLFAPAHSYVILGAAAPTISLEGVFVISESHVRVNLSFNLLFRIAAGGYEFGLSPIVGFLLQTLYNQLGLTLTKRSLSDFQSGNGLHLDFVE</sequence>
<accession>A0AAW2CUN2</accession>